<comment type="subcellular location">
    <subcellularLocation>
        <location evidence="1">Secreted</location>
    </subcellularLocation>
</comment>
<keyword evidence="3" id="KW-0372">Hormone</keyword>
<dbReference type="AlphaFoldDB" id="T1JNP7"/>
<proteinExistence type="predicted"/>
<keyword evidence="4" id="KW-0732">Signal</keyword>
<accession>T1JNP7</accession>
<evidence type="ECO:0000256" key="3">
    <source>
        <dbReference type="ARBA" id="ARBA00022702"/>
    </source>
</evidence>
<dbReference type="GO" id="GO:0005179">
    <property type="term" value="F:hormone activity"/>
    <property type="evidence" value="ECO:0007669"/>
    <property type="project" value="UniProtKB-KW"/>
</dbReference>
<keyword evidence="2" id="KW-0964">Secreted</keyword>
<evidence type="ECO:0000313" key="7">
    <source>
        <dbReference type="Proteomes" id="UP000014500"/>
    </source>
</evidence>
<reference evidence="7" key="1">
    <citation type="submission" date="2011-05" db="EMBL/GenBank/DDBJ databases">
        <authorList>
            <person name="Richards S.R."/>
            <person name="Qu J."/>
            <person name="Jiang H."/>
            <person name="Jhangiani S.N."/>
            <person name="Agravi P."/>
            <person name="Goodspeed R."/>
            <person name="Gross S."/>
            <person name="Mandapat C."/>
            <person name="Jackson L."/>
            <person name="Mathew T."/>
            <person name="Pu L."/>
            <person name="Thornton R."/>
            <person name="Saada N."/>
            <person name="Wilczek-Boney K.B."/>
            <person name="Lee S."/>
            <person name="Kovar C."/>
            <person name="Wu Y."/>
            <person name="Scherer S.E."/>
            <person name="Worley K.C."/>
            <person name="Muzny D.M."/>
            <person name="Gibbs R."/>
        </authorList>
    </citation>
    <scope>NUCLEOTIDE SEQUENCE</scope>
    <source>
        <strain evidence="7">Brora</strain>
    </source>
</reference>
<sequence>MLLRLFSFIVCVCAIACVGARSLSRLQECTDCTLVPADDNRYSIQDDFNNKGFILKARRIPKWSLFANSPDEVSSERMIHGFSMTRLDGTKKRNDGTNLSIVNPVEVIRQRMMIDAARERQNQIDANAEMLREIGKRQPKAWRSDWH</sequence>
<protein>
    <recommendedName>
        <fullName evidence="5">Corticotropin-releasing factor domain-containing protein</fullName>
    </recommendedName>
</protein>
<evidence type="ECO:0000256" key="2">
    <source>
        <dbReference type="ARBA" id="ARBA00022525"/>
    </source>
</evidence>
<evidence type="ECO:0000256" key="4">
    <source>
        <dbReference type="SAM" id="SignalP"/>
    </source>
</evidence>
<evidence type="ECO:0000256" key="1">
    <source>
        <dbReference type="ARBA" id="ARBA00004613"/>
    </source>
</evidence>
<dbReference type="InterPro" id="IPR000187">
    <property type="entry name" value="CRF"/>
</dbReference>
<dbReference type="Pfam" id="PF00473">
    <property type="entry name" value="CRF"/>
    <property type="match status" value="1"/>
</dbReference>
<feature type="domain" description="Corticotropin-releasing factor" evidence="5">
    <location>
        <begin position="95"/>
        <end position="134"/>
    </location>
</feature>
<name>T1JNP7_STRMM</name>
<dbReference type="EMBL" id="JH432074">
    <property type="status" value="NOT_ANNOTATED_CDS"/>
    <property type="molecule type" value="Genomic_DNA"/>
</dbReference>
<feature type="signal peptide" evidence="4">
    <location>
        <begin position="1"/>
        <end position="20"/>
    </location>
</feature>
<dbReference type="GO" id="GO:0005576">
    <property type="term" value="C:extracellular region"/>
    <property type="evidence" value="ECO:0007669"/>
    <property type="project" value="UniProtKB-SubCell"/>
</dbReference>
<keyword evidence="7" id="KW-1185">Reference proteome</keyword>
<organism evidence="6 7">
    <name type="scientific">Strigamia maritima</name>
    <name type="common">European centipede</name>
    <name type="synonym">Geophilus maritimus</name>
    <dbReference type="NCBI Taxonomy" id="126957"/>
    <lineage>
        <taxon>Eukaryota</taxon>
        <taxon>Metazoa</taxon>
        <taxon>Ecdysozoa</taxon>
        <taxon>Arthropoda</taxon>
        <taxon>Myriapoda</taxon>
        <taxon>Chilopoda</taxon>
        <taxon>Pleurostigmophora</taxon>
        <taxon>Geophilomorpha</taxon>
        <taxon>Linotaeniidae</taxon>
        <taxon>Strigamia</taxon>
    </lineage>
</organism>
<dbReference type="SMART" id="SM00039">
    <property type="entry name" value="CRF"/>
    <property type="match status" value="1"/>
</dbReference>
<dbReference type="EnsemblMetazoa" id="SMAR015476-RA">
    <property type="protein sequence ID" value="SMAR015476-PA"/>
    <property type="gene ID" value="SMAR015476"/>
</dbReference>
<evidence type="ECO:0000313" key="6">
    <source>
        <dbReference type="EnsemblMetazoa" id="SMAR015476-PA"/>
    </source>
</evidence>
<evidence type="ECO:0000259" key="5">
    <source>
        <dbReference type="SMART" id="SM00039"/>
    </source>
</evidence>
<reference evidence="6" key="2">
    <citation type="submission" date="2015-02" db="UniProtKB">
        <authorList>
            <consortium name="EnsemblMetazoa"/>
        </authorList>
    </citation>
    <scope>IDENTIFICATION</scope>
</reference>
<feature type="chain" id="PRO_5004580471" description="Corticotropin-releasing factor domain-containing protein" evidence="4">
    <location>
        <begin position="21"/>
        <end position="147"/>
    </location>
</feature>
<dbReference type="HOGENOM" id="CLU_1770400_0_0_1"/>
<dbReference type="Proteomes" id="UP000014500">
    <property type="component" value="Unassembled WGS sequence"/>
</dbReference>